<accession>A0ABQ0E7X0</accession>
<organism evidence="1 2">
    <name type="scientific">Desulfovibrio falkowii</name>
    <dbReference type="NCBI Taxonomy" id="3136602"/>
    <lineage>
        <taxon>Bacteria</taxon>
        <taxon>Pseudomonadati</taxon>
        <taxon>Thermodesulfobacteriota</taxon>
        <taxon>Desulfovibrionia</taxon>
        <taxon>Desulfovibrionales</taxon>
        <taxon>Desulfovibrionaceae</taxon>
        <taxon>Desulfovibrio</taxon>
    </lineage>
</organism>
<dbReference type="Proteomes" id="UP001628192">
    <property type="component" value="Unassembled WGS sequence"/>
</dbReference>
<evidence type="ECO:0008006" key="3">
    <source>
        <dbReference type="Google" id="ProtNLM"/>
    </source>
</evidence>
<proteinExistence type="predicted"/>
<evidence type="ECO:0000313" key="1">
    <source>
        <dbReference type="EMBL" id="GAB1253800.1"/>
    </source>
</evidence>
<evidence type="ECO:0000313" key="2">
    <source>
        <dbReference type="Proteomes" id="UP001628192"/>
    </source>
</evidence>
<reference evidence="1 2" key="1">
    <citation type="journal article" date="2025" name="Int. J. Syst. Evol. Microbiol.">
        <title>Desulfovibrio falkowii sp. nov., Porphyromonas miyakawae sp. nov., Mediterraneibacter flintii sp. nov. and Owariibacterium komagatae gen. nov., sp. nov., isolated from human faeces.</title>
        <authorList>
            <person name="Hamaguchi T."/>
            <person name="Ohara M."/>
            <person name="Hisatomi A."/>
            <person name="Sekiguchi K."/>
            <person name="Takeda J.I."/>
            <person name="Ueyama J."/>
            <person name="Ito M."/>
            <person name="Nishiwaki H."/>
            <person name="Ogi T."/>
            <person name="Hirayama M."/>
            <person name="Ohkuma M."/>
            <person name="Sakamoto M."/>
            <person name="Ohno K."/>
        </authorList>
    </citation>
    <scope>NUCLEOTIDE SEQUENCE [LARGE SCALE GENOMIC DNA]</scope>
    <source>
        <strain evidence="1 2">13CB8C</strain>
    </source>
</reference>
<keyword evidence="2" id="KW-1185">Reference proteome</keyword>
<name>A0ABQ0E7X0_9BACT</name>
<gene>
    <name evidence="1" type="ORF">Defa_12870</name>
</gene>
<dbReference type="EMBL" id="BAAFSG010000001">
    <property type="protein sequence ID" value="GAB1253800.1"/>
    <property type="molecule type" value="Genomic_DNA"/>
</dbReference>
<sequence>MQELHKKIDESWEKLYPELSVACGGDRGWKAAAARRLLYLALYL</sequence>
<protein>
    <recommendedName>
        <fullName evidence="3">Transposase</fullName>
    </recommendedName>
</protein>
<comment type="caution">
    <text evidence="1">The sequence shown here is derived from an EMBL/GenBank/DDBJ whole genome shotgun (WGS) entry which is preliminary data.</text>
</comment>